<keyword evidence="4" id="KW-0812">Transmembrane</keyword>
<keyword evidence="7" id="KW-1185">Reference proteome</keyword>
<proteinExistence type="inferred from homology"/>
<dbReference type="Pfam" id="PF03990">
    <property type="entry name" value="DUF348"/>
    <property type="match status" value="3"/>
</dbReference>
<comment type="caution">
    <text evidence="6">The sequence shown here is derived from an EMBL/GenBank/DDBJ whole genome shotgun (WGS) entry which is preliminary data.</text>
</comment>
<dbReference type="SMART" id="SM01208">
    <property type="entry name" value="G5"/>
    <property type="match status" value="1"/>
</dbReference>
<keyword evidence="4" id="KW-0472">Membrane</keyword>
<dbReference type="Pfam" id="PF07501">
    <property type="entry name" value="G5"/>
    <property type="match status" value="1"/>
</dbReference>
<dbReference type="Gene3D" id="2.20.230.10">
    <property type="entry name" value="Resuscitation-promoting factor rpfb"/>
    <property type="match status" value="1"/>
</dbReference>
<dbReference type="RefSeq" id="WP_281262385.1">
    <property type="nucleotide sequence ID" value="NZ_PVZC01000001.1"/>
</dbReference>
<dbReference type="SUPFAM" id="SSF53955">
    <property type="entry name" value="Lysozyme-like"/>
    <property type="match status" value="1"/>
</dbReference>
<feature type="transmembrane region" description="Helical" evidence="4">
    <location>
        <begin position="26"/>
        <end position="47"/>
    </location>
</feature>
<dbReference type="CDD" id="cd13925">
    <property type="entry name" value="RPF"/>
    <property type="match status" value="1"/>
</dbReference>
<dbReference type="AlphaFoldDB" id="A0A2T0QCY3"/>
<dbReference type="Proteomes" id="UP000237846">
    <property type="component" value="Unassembled WGS sequence"/>
</dbReference>
<dbReference type="PROSITE" id="PS51109">
    <property type="entry name" value="G5"/>
    <property type="match status" value="1"/>
</dbReference>
<comment type="similarity">
    <text evidence="1">Belongs to the transglycosylase family. Rpf subfamily.</text>
</comment>
<gene>
    <name evidence="6" type="ORF">CLV72_101410</name>
</gene>
<evidence type="ECO:0000256" key="2">
    <source>
        <dbReference type="ARBA" id="ARBA00022729"/>
    </source>
</evidence>
<accession>A0A2T0QCY3</accession>
<dbReference type="InterPro" id="IPR011098">
    <property type="entry name" value="G5_dom"/>
</dbReference>
<evidence type="ECO:0000256" key="1">
    <source>
        <dbReference type="ARBA" id="ARBA00010830"/>
    </source>
</evidence>
<evidence type="ECO:0000259" key="5">
    <source>
        <dbReference type="PROSITE" id="PS51109"/>
    </source>
</evidence>
<protein>
    <submittedName>
        <fullName evidence="6">Uncharacterized protein YabE (DUF348 family)</fullName>
    </submittedName>
</protein>
<dbReference type="InterPro" id="IPR007137">
    <property type="entry name" value="DUF348"/>
</dbReference>
<feature type="domain" description="G5" evidence="5">
    <location>
        <begin position="216"/>
        <end position="295"/>
    </location>
</feature>
<evidence type="ECO:0000313" key="6">
    <source>
        <dbReference type="EMBL" id="PRY01814.1"/>
    </source>
</evidence>
<dbReference type="InterPro" id="IPR010618">
    <property type="entry name" value="RPF"/>
</dbReference>
<organism evidence="6 7">
    <name type="scientific">Allonocardiopsis opalescens</name>
    <dbReference type="NCBI Taxonomy" id="1144618"/>
    <lineage>
        <taxon>Bacteria</taxon>
        <taxon>Bacillati</taxon>
        <taxon>Actinomycetota</taxon>
        <taxon>Actinomycetes</taxon>
        <taxon>Streptosporangiales</taxon>
        <taxon>Allonocardiopsis</taxon>
    </lineage>
</organism>
<evidence type="ECO:0000313" key="7">
    <source>
        <dbReference type="Proteomes" id="UP000237846"/>
    </source>
</evidence>
<keyword evidence="2" id="KW-0732">Signal</keyword>
<evidence type="ECO:0000256" key="3">
    <source>
        <dbReference type="ARBA" id="ARBA00022801"/>
    </source>
</evidence>
<dbReference type="InterPro" id="IPR023346">
    <property type="entry name" value="Lysozyme-like_dom_sf"/>
</dbReference>
<name>A0A2T0QCY3_9ACTN</name>
<dbReference type="Gene3D" id="1.10.530.10">
    <property type="match status" value="1"/>
</dbReference>
<dbReference type="GO" id="GO:0016787">
    <property type="term" value="F:hydrolase activity"/>
    <property type="evidence" value="ECO:0007669"/>
    <property type="project" value="UniProtKB-KW"/>
</dbReference>
<sequence>MTAAAGRLRPPRLPALPLPGFLRSRTVQIIAAAVAAVAVVLGGFAVVNQRVTLVVNGESRSVFTLAGTVQEVLADNGVPVAEGDLVAPAPATALAGGARIEVLHARPLTLTLDGETQTHTVAALTVGEALERLELADAAAELSVDPATPLPPDGLEVDMRSAQRLAILLDQTRIVAATTAPTVRDLLAEYEIPVGEHDFVEPGLDEAPETGMVVRVWQLLEEPVTEEEEIPAEIEERENAELEQGTENVVREPEPGLREITYGYVMEEGERTRRVISEEVVREPVNGITEIGTMEPEEPEIDPNVGGDADSLNWAGLAECESGGNPTAVNPAGYYGLYQFSTSTWASVGGSGLPSEASPDEQTMRAKMLYNAVGGNWQSQWPHCGVHLFD</sequence>
<keyword evidence="3" id="KW-0378">Hydrolase</keyword>
<reference evidence="6 7" key="1">
    <citation type="submission" date="2018-03" db="EMBL/GenBank/DDBJ databases">
        <title>Genomic Encyclopedia of Archaeal and Bacterial Type Strains, Phase II (KMG-II): from individual species to whole genera.</title>
        <authorList>
            <person name="Goeker M."/>
        </authorList>
    </citation>
    <scope>NUCLEOTIDE SEQUENCE [LARGE SCALE GENOMIC DNA]</scope>
    <source>
        <strain evidence="6 7">DSM 45601</strain>
    </source>
</reference>
<dbReference type="EMBL" id="PVZC01000001">
    <property type="protein sequence ID" value="PRY01814.1"/>
    <property type="molecule type" value="Genomic_DNA"/>
</dbReference>
<dbReference type="Pfam" id="PF06737">
    <property type="entry name" value="Transglycosylas"/>
    <property type="match status" value="1"/>
</dbReference>
<keyword evidence="4" id="KW-1133">Transmembrane helix</keyword>
<evidence type="ECO:0000256" key="4">
    <source>
        <dbReference type="SAM" id="Phobius"/>
    </source>
</evidence>